<sequence length="136" mass="13309">MRQYSCAPKNVSYKTVCLVLDARVATAAIAAPVEQNQARQNGLSALVDPVVMGAANPLETGVGRGVAGAAGGTQQVTDLLGDAVAELFHVATGVAANTEQGAGVAVANAAPAVQGTVEAVQNNNGALGDAATILGG</sequence>
<gene>
    <name evidence="1" type="ORF">NLG97_g3005</name>
</gene>
<evidence type="ECO:0000313" key="1">
    <source>
        <dbReference type="EMBL" id="KAJ3495971.1"/>
    </source>
</evidence>
<dbReference type="Proteomes" id="UP001148737">
    <property type="component" value="Unassembled WGS sequence"/>
</dbReference>
<evidence type="ECO:0000313" key="2">
    <source>
        <dbReference type="Proteomes" id="UP001148737"/>
    </source>
</evidence>
<name>A0ACC1R2K7_9HYPO</name>
<reference evidence="1" key="1">
    <citation type="submission" date="2022-07" db="EMBL/GenBank/DDBJ databases">
        <title>Genome Sequence of Lecanicillium saksenae.</title>
        <authorList>
            <person name="Buettner E."/>
        </authorList>
    </citation>
    <scope>NUCLEOTIDE SEQUENCE</scope>
    <source>
        <strain evidence="1">VT-O1</strain>
    </source>
</reference>
<protein>
    <submittedName>
        <fullName evidence="1">Uncharacterized protein</fullName>
    </submittedName>
</protein>
<organism evidence="1 2">
    <name type="scientific">Lecanicillium saksenae</name>
    <dbReference type="NCBI Taxonomy" id="468837"/>
    <lineage>
        <taxon>Eukaryota</taxon>
        <taxon>Fungi</taxon>
        <taxon>Dikarya</taxon>
        <taxon>Ascomycota</taxon>
        <taxon>Pezizomycotina</taxon>
        <taxon>Sordariomycetes</taxon>
        <taxon>Hypocreomycetidae</taxon>
        <taxon>Hypocreales</taxon>
        <taxon>Cordycipitaceae</taxon>
        <taxon>Lecanicillium</taxon>
    </lineage>
</organism>
<proteinExistence type="predicted"/>
<keyword evidence="2" id="KW-1185">Reference proteome</keyword>
<dbReference type="EMBL" id="JANAKD010000231">
    <property type="protein sequence ID" value="KAJ3495971.1"/>
    <property type="molecule type" value="Genomic_DNA"/>
</dbReference>
<accession>A0ACC1R2K7</accession>
<comment type="caution">
    <text evidence="1">The sequence shown here is derived from an EMBL/GenBank/DDBJ whole genome shotgun (WGS) entry which is preliminary data.</text>
</comment>